<evidence type="ECO:0000313" key="2">
    <source>
        <dbReference type="Proteomes" id="UP000186040"/>
    </source>
</evidence>
<dbReference type="Proteomes" id="UP000186040">
    <property type="component" value="Unassembled WGS sequence"/>
</dbReference>
<comment type="caution">
    <text evidence="1">The sequence shown here is derived from an EMBL/GenBank/DDBJ whole genome shotgun (WGS) entry which is preliminary data.</text>
</comment>
<organism evidence="1 2">
    <name type="scientific">Actinokineospora bangkokensis</name>
    <dbReference type="NCBI Taxonomy" id="1193682"/>
    <lineage>
        <taxon>Bacteria</taxon>
        <taxon>Bacillati</taxon>
        <taxon>Actinomycetota</taxon>
        <taxon>Actinomycetes</taxon>
        <taxon>Pseudonocardiales</taxon>
        <taxon>Pseudonocardiaceae</taxon>
        <taxon>Actinokineospora</taxon>
    </lineage>
</organism>
<accession>A0A1Q9LK26</accession>
<dbReference type="RefSeq" id="WP_075975515.1">
    <property type="nucleotide sequence ID" value="NZ_MKQR01000016.1"/>
</dbReference>
<sequence length="75" mass="7653">MGNLPCTPVPAALVDLVTREVTWVDRYRFVDEITASAGPDLEPLGAGGHGLDDAVPVLERAAVGGGEVLRLGGAA</sequence>
<name>A0A1Q9LK26_9PSEU</name>
<reference evidence="1 2" key="1">
    <citation type="submission" date="2016-10" db="EMBL/GenBank/DDBJ databases">
        <title>The Draft Genome Sequence of Actinokineospora bangkokensis 44EHWT reveals the biosynthetic pathway of antifungal compounds Thailandins with unusual extender unit butylmalonyl-CoA.</title>
        <authorList>
            <person name="Greule A."/>
            <person name="Intra B."/>
            <person name="Flemming S."/>
            <person name="Rommel M.G."/>
            <person name="Panbangred W."/>
            <person name="Bechthold A."/>
        </authorList>
    </citation>
    <scope>NUCLEOTIDE SEQUENCE [LARGE SCALE GENOMIC DNA]</scope>
    <source>
        <strain evidence="1 2">44EHW</strain>
    </source>
</reference>
<protein>
    <submittedName>
        <fullName evidence="1">Uncharacterized protein</fullName>
    </submittedName>
</protein>
<gene>
    <name evidence="1" type="ORF">BJP25_19980</name>
</gene>
<dbReference type="AlphaFoldDB" id="A0A1Q9LK26"/>
<evidence type="ECO:0000313" key="1">
    <source>
        <dbReference type="EMBL" id="OLR92370.1"/>
    </source>
</evidence>
<dbReference type="STRING" id="1193682.BJP25_19980"/>
<dbReference type="EMBL" id="MKQR01000016">
    <property type="protein sequence ID" value="OLR92370.1"/>
    <property type="molecule type" value="Genomic_DNA"/>
</dbReference>
<proteinExistence type="predicted"/>
<keyword evidence="2" id="KW-1185">Reference proteome</keyword>